<evidence type="ECO:0000259" key="1">
    <source>
        <dbReference type="Pfam" id="PF00266"/>
    </source>
</evidence>
<dbReference type="AlphaFoldDB" id="A0A3B1DX84"/>
<protein>
    <recommendedName>
        <fullName evidence="1">Aminotransferase class V domain-containing protein</fullName>
    </recommendedName>
</protein>
<dbReference type="Gene3D" id="3.90.1150.10">
    <property type="entry name" value="Aspartate Aminotransferase, domain 1"/>
    <property type="match status" value="1"/>
</dbReference>
<dbReference type="Pfam" id="PF00266">
    <property type="entry name" value="Aminotran_5"/>
    <property type="match status" value="1"/>
</dbReference>
<accession>A0A3B1DX84</accession>
<dbReference type="InterPro" id="IPR015422">
    <property type="entry name" value="PyrdxlP-dep_Trfase_small"/>
</dbReference>
<gene>
    <name evidence="2" type="ORF">MNBD_PLANCTO03-2322</name>
</gene>
<dbReference type="EMBL" id="UOGK01000577">
    <property type="protein sequence ID" value="VAX41683.1"/>
    <property type="molecule type" value="Genomic_DNA"/>
</dbReference>
<name>A0A3B1DX84_9ZZZZ</name>
<sequence>MFAVTHDRLSPAELADALERHGGVLCRAGLHCAPGVHETMGTIGSGGACRLSVGPFVREADVRVACGCLEEVAAMSLLAAQ</sequence>
<organism evidence="2">
    <name type="scientific">hydrothermal vent metagenome</name>
    <dbReference type="NCBI Taxonomy" id="652676"/>
    <lineage>
        <taxon>unclassified sequences</taxon>
        <taxon>metagenomes</taxon>
        <taxon>ecological metagenomes</taxon>
    </lineage>
</organism>
<feature type="domain" description="Aminotransferase class V" evidence="1">
    <location>
        <begin position="2"/>
        <end position="62"/>
    </location>
</feature>
<reference evidence="2" key="1">
    <citation type="submission" date="2018-06" db="EMBL/GenBank/DDBJ databases">
        <authorList>
            <person name="Zhirakovskaya E."/>
        </authorList>
    </citation>
    <scope>NUCLEOTIDE SEQUENCE</scope>
</reference>
<proteinExistence type="predicted"/>
<dbReference type="SUPFAM" id="SSF53383">
    <property type="entry name" value="PLP-dependent transferases"/>
    <property type="match status" value="1"/>
</dbReference>
<evidence type="ECO:0000313" key="2">
    <source>
        <dbReference type="EMBL" id="VAX41683.1"/>
    </source>
</evidence>
<dbReference type="InterPro" id="IPR015424">
    <property type="entry name" value="PyrdxlP-dep_Trfase"/>
</dbReference>
<dbReference type="InterPro" id="IPR000192">
    <property type="entry name" value="Aminotrans_V_dom"/>
</dbReference>